<dbReference type="Gene3D" id="1.50.10.10">
    <property type="match status" value="1"/>
</dbReference>
<dbReference type="InterPro" id="IPR035396">
    <property type="entry name" value="Bac_rhamnosid6H"/>
</dbReference>
<dbReference type="Gene3D" id="2.60.120.260">
    <property type="entry name" value="Galactose-binding domain-like"/>
    <property type="match status" value="2"/>
</dbReference>
<dbReference type="Pfam" id="PF17389">
    <property type="entry name" value="Bac_rhamnosid6H"/>
    <property type="match status" value="1"/>
</dbReference>
<dbReference type="InterPro" id="IPR013737">
    <property type="entry name" value="Bac_rhamnosid_N"/>
</dbReference>
<dbReference type="InterPro" id="IPR008928">
    <property type="entry name" value="6-hairpin_glycosidase_sf"/>
</dbReference>
<dbReference type="Pfam" id="PF08531">
    <property type="entry name" value="Bac_rhamnosid_N"/>
    <property type="match status" value="1"/>
</dbReference>
<dbReference type="EMBL" id="CP042997">
    <property type="protein sequence ID" value="QEH38718.1"/>
    <property type="molecule type" value="Genomic_DNA"/>
</dbReference>
<name>A0A5B9WDH6_9BACT</name>
<proteinExistence type="predicted"/>
<dbReference type="InterPro" id="IPR010496">
    <property type="entry name" value="AL/BT2_dom"/>
</dbReference>
<dbReference type="Gene3D" id="2.60.40.10">
    <property type="entry name" value="Immunoglobulins"/>
    <property type="match status" value="1"/>
</dbReference>
<keyword evidence="11" id="KW-1185">Reference proteome</keyword>
<keyword evidence="3" id="KW-0378">Hydrolase</keyword>
<comment type="catalytic activity">
    <reaction evidence="1">
        <text>Hydrolysis of terminal non-reducing alpha-L-rhamnose residues in alpha-L-rhamnosides.</text>
        <dbReference type="EC" id="3.2.1.40"/>
    </reaction>
</comment>
<feature type="domain" description="Alpha-L-rhamnosidase C-terminal" evidence="9">
    <location>
        <begin position="824"/>
        <end position="898"/>
    </location>
</feature>
<dbReference type="SUPFAM" id="SSF48208">
    <property type="entry name" value="Six-hairpin glycosidases"/>
    <property type="match status" value="1"/>
</dbReference>
<dbReference type="InterPro" id="IPR016007">
    <property type="entry name" value="Alpha_rhamnosid"/>
</dbReference>
<protein>
    <recommendedName>
        <fullName evidence="2">alpha-L-rhamnosidase</fullName>
        <ecNumber evidence="2">3.2.1.40</ecNumber>
    </recommendedName>
</protein>
<evidence type="ECO:0000259" key="5">
    <source>
        <dbReference type="Pfam" id="PF05592"/>
    </source>
</evidence>
<feature type="domain" description="Bacterial alpha-L-rhamnosidase N-terminal" evidence="7">
    <location>
        <begin position="201"/>
        <end position="368"/>
    </location>
</feature>
<evidence type="ECO:0000256" key="2">
    <source>
        <dbReference type="ARBA" id="ARBA00012652"/>
    </source>
</evidence>
<dbReference type="EC" id="3.2.1.40" evidence="2"/>
<dbReference type="InterPro" id="IPR008902">
    <property type="entry name" value="Rhamnosid_concanavalin"/>
</dbReference>
<dbReference type="Pfam" id="PF25788">
    <property type="entry name" value="Ig_Rha78A_N"/>
    <property type="match status" value="1"/>
</dbReference>
<evidence type="ECO:0000313" key="11">
    <source>
        <dbReference type="Proteomes" id="UP000324233"/>
    </source>
</evidence>
<sequence length="1559" mass="170526" precursor="true">MTSRINRPSRTLAARGLAAAAAALAAFAPLLAAPAEASAAAESGPLRPANLRCESKVDPMGVDVARPRLSWIVTSEGRGQVQTAYRILVASGPAALARDEGDFWDSGKVDGAHTIAIEYAGKPLASDQRAAWKVMVWDRDGKPSAWSAPASWSAGLLKPEDWKAQWIGVDHPAAPKAEPGKEPTLLLTPAPYLRASFEVKKPVRTATVYTTALGIHDVHLNGARVTDDSFNPGWTDYAKRVYYRAYDVTPRIRQGANAIGAILADGWYSGYVGFGKNRDHYGHLPRIKTQLNLVYEDGTAEVVATGPSWKAATGPLLEADFLQGEAYDARKELPGWDAPGYDDSGWGMVQTGAEVSPVVQAHPGPAVRPFAEIPAATWEEPKPGVYVANLGQNLAGVVRLKVKGEPGRKITLRFSERLNPDRTIYTTNLRSARCVDTYVCKGAGEEVWTPRFTFHGFQYVELTGLATPPTSDTVTAIALSSDTPVVGQFACSDPMLNKLHSNAYWTQRANFIDIPTDCPQRDERLGWTGDAQVYIRTATLNCDVQAFFNKWLVDLTDGQRADGQFPMVAPVKVAGDDGGPAWADAGVICPWTIYQVYGDRRVLERQYPSMVRFVEFCRARCTPAMLPPDKFHCFGDWLSIGADTPKDVIFAAYFAISARDTAKAAEALRKHEDAEKYRELFSRIKAAFHRAYMSADGRIKGDTQAVYVLAIAADLVDGEDLRRAGEYLVEDIEKKGNRLSTGFIGTKDLMLVLSKIGRVDVAYGLLLNTSFPSWGFSIKQGATSIWERWDGWTPEKGFQDPGMNSFAHYSFGAVYQWMVENIGGIKSDAPAYKHIVIEPRPGGKLEHADTLYKSVRGDVVTSWAVKEGEMSLVATIPANTTATVILPASDTAAITESSKPVARAEGVRVKGTERGKAVLEVGSGTYAFAVKLFPGVLEKALMTPVKAADQAGDGFVALFNGNDLSGWHGEDTADPRKVAAMSADEKAKFLAKGAEDAKKHWRVDNGEIVNDGDGAYLTTDRAYGDIELYVDFKIGPKGDSGVYLRGTPQVQVWDSTEPSYVRFDAQKGSGGLWNNSPGKPGKDPLVNADKPIGEWNTLHIIQVGSRTTIYLNDKLVVDNAIMENYWDRSTPIPAAAPIQLQTHGHEIRWRNIKVREIPGDEANTILSGKGAKGFTSIFNGKDFTGWKGPVDNYQVKDGAIVCKPGHGGTIYHEKELKDFVARVEFRLPPGGNNGLAIRYPGEGDTAYVGMTELQVLDNTAEQYRNLDKRQYHGSAYGMAAAKVGYLRPVGQWNYQEVTVQGSKIKVELNGTVILDTDLSKAKDFMAGSAHPGKDRTSGYFGFAGHNDAVEFRAISIRPLKEGEDADGFTDLFDGRSLDGWEIHGGKSKYRVQDGNIVGVTDDHAANTFLCKGDFKDFLLEAEVKDDPRLNSGFQVRSHVNEHNVVQGPQCEVALQSSGTAGRFYDEGRRGKWLCEIPDAAKAAFDDRGWNRYKILVQGNRYRSWVNGVPCSDFTDDADGQGFIGLQVHAIPQGEGPYEVRWRNLRIRELQPGEKVEGVD</sequence>
<dbReference type="InterPro" id="IPR035398">
    <property type="entry name" value="Bac_rhamnosid_C"/>
</dbReference>
<keyword evidence="4" id="KW-0732">Signal</keyword>
<dbReference type="GO" id="GO:0005975">
    <property type="term" value="P:carbohydrate metabolic process"/>
    <property type="evidence" value="ECO:0007669"/>
    <property type="project" value="InterPro"/>
</dbReference>
<evidence type="ECO:0000259" key="9">
    <source>
        <dbReference type="Pfam" id="PF17390"/>
    </source>
</evidence>
<feature type="domain" description="3-keto-alpha-glucoside-1,2-lyase/3-keto-2-hydroxy-glucal hydratase" evidence="6">
    <location>
        <begin position="1173"/>
        <end position="1357"/>
    </location>
</feature>
<accession>A0A5B9WDH6</accession>
<dbReference type="Pfam" id="PF06439">
    <property type="entry name" value="3keto-disac_hyd"/>
    <property type="match status" value="3"/>
</dbReference>
<feature type="signal peptide" evidence="4">
    <location>
        <begin position="1"/>
        <end position="32"/>
    </location>
</feature>
<dbReference type="KEGG" id="agv:OJF2_73240"/>
<dbReference type="Gene3D" id="2.60.120.560">
    <property type="entry name" value="Exo-inulinase, domain 1"/>
    <property type="match status" value="3"/>
</dbReference>
<evidence type="ECO:0000256" key="4">
    <source>
        <dbReference type="SAM" id="SignalP"/>
    </source>
</evidence>
<dbReference type="GO" id="GO:0030596">
    <property type="term" value="F:alpha-L-rhamnosidase activity"/>
    <property type="evidence" value="ECO:0007669"/>
    <property type="project" value="UniProtKB-EC"/>
</dbReference>
<dbReference type="Proteomes" id="UP000324233">
    <property type="component" value="Chromosome"/>
</dbReference>
<feature type="domain" description="Alpha-L-rhamnosidase concanavalin-like" evidence="5">
    <location>
        <begin position="382"/>
        <end position="479"/>
    </location>
</feature>
<organism evidence="10 11">
    <name type="scientific">Aquisphaera giovannonii</name>
    <dbReference type="NCBI Taxonomy" id="406548"/>
    <lineage>
        <taxon>Bacteria</taxon>
        <taxon>Pseudomonadati</taxon>
        <taxon>Planctomycetota</taxon>
        <taxon>Planctomycetia</taxon>
        <taxon>Isosphaerales</taxon>
        <taxon>Isosphaeraceae</taxon>
        <taxon>Aquisphaera</taxon>
    </lineage>
</organism>
<dbReference type="InterPro" id="IPR012341">
    <property type="entry name" value="6hp_glycosidase-like_sf"/>
</dbReference>
<dbReference type="Pfam" id="PF17390">
    <property type="entry name" value="Bac_rhamnosid_C"/>
    <property type="match status" value="1"/>
</dbReference>
<dbReference type="PANTHER" id="PTHR33307">
    <property type="entry name" value="ALPHA-RHAMNOSIDASE (EUROFUNG)"/>
    <property type="match status" value="1"/>
</dbReference>
<evidence type="ECO:0000313" key="10">
    <source>
        <dbReference type="EMBL" id="QEH38718.1"/>
    </source>
</evidence>
<dbReference type="InterPro" id="IPR013783">
    <property type="entry name" value="Ig-like_fold"/>
</dbReference>
<evidence type="ECO:0000259" key="8">
    <source>
        <dbReference type="Pfam" id="PF17389"/>
    </source>
</evidence>
<dbReference type="OrthoDB" id="9761045at2"/>
<feature type="chain" id="PRO_5023137021" description="alpha-L-rhamnosidase" evidence="4">
    <location>
        <begin position="33"/>
        <end position="1559"/>
    </location>
</feature>
<evidence type="ECO:0000256" key="1">
    <source>
        <dbReference type="ARBA" id="ARBA00001445"/>
    </source>
</evidence>
<evidence type="ECO:0000259" key="6">
    <source>
        <dbReference type="Pfam" id="PF06439"/>
    </source>
</evidence>
<dbReference type="Gene3D" id="2.60.420.10">
    <property type="entry name" value="Maltose phosphorylase, domain 3"/>
    <property type="match status" value="1"/>
</dbReference>
<evidence type="ECO:0000259" key="7">
    <source>
        <dbReference type="Pfam" id="PF08531"/>
    </source>
</evidence>
<dbReference type="PANTHER" id="PTHR33307:SF6">
    <property type="entry name" value="ALPHA-RHAMNOSIDASE (EUROFUNG)-RELATED"/>
    <property type="match status" value="1"/>
</dbReference>
<reference evidence="10 11" key="1">
    <citation type="submission" date="2019-08" db="EMBL/GenBank/DDBJ databases">
        <title>Deep-cultivation of Planctomycetes and their phenomic and genomic characterization uncovers novel biology.</title>
        <authorList>
            <person name="Wiegand S."/>
            <person name="Jogler M."/>
            <person name="Boedeker C."/>
            <person name="Pinto D."/>
            <person name="Vollmers J."/>
            <person name="Rivas-Marin E."/>
            <person name="Kohn T."/>
            <person name="Peeters S.H."/>
            <person name="Heuer A."/>
            <person name="Rast P."/>
            <person name="Oberbeckmann S."/>
            <person name="Bunk B."/>
            <person name="Jeske O."/>
            <person name="Meyerdierks A."/>
            <person name="Storesund J.E."/>
            <person name="Kallscheuer N."/>
            <person name="Luecker S."/>
            <person name="Lage O.M."/>
            <person name="Pohl T."/>
            <person name="Merkel B.J."/>
            <person name="Hornburger P."/>
            <person name="Mueller R.-W."/>
            <person name="Bruemmer F."/>
            <person name="Labrenz M."/>
            <person name="Spormann A.M."/>
            <person name="Op den Camp H."/>
            <person name="Overmann J."/>
            <person name="Amann R."/>
            <person name="Jetten M.S.M."/>
            <person name="Mascher T."/>
            <person name="Medema M.H."/>
            <person name="Devos D.P."/>
            <person name="Kaster A.-K."/>
            <person name="Ovreas L."/>
            <person name="Rohde M."/>
            <person name="Galperin M.Y."/>
            <person name="Jogler C."/>
        </authorList>
    </citation>
    <scope>NUCLEOTIDE SEQUENCE [LARGE SCALE GENOMIC DNA]</scope>
    <source>
        <strain evidence="10 11">OJF2</strain>
    </source>
</reference>
<gene>
    <name evidence="10" type="ORF">OJF2_73240</name>
</gene>
<feature type="domain" description="3-keto-alpha-glucoside-1,2-lyase/3-keto-2-hydroxy-glucal hydratase" evidence="6">
    <location>
        <begin position="954"/>
        <end position="1155"/>
    </location>
</feature>
<evidence type="ECO:0000256" key="3">
    <source>
        <dbReference type="ARBA" id="ARBA00022801"/>
    </source>
</evidence>
<feature type="domain" description="Alpha-L-rhamnosidase six-hairpin glycosidase" evidence="8">
    <location>
        <begin position="486"/>
        <end position="822"/>
    </location>
</feature>
<feature type="domain" description="3-keto-alpha-glucoside-1,2-lyase/3-keto-2-hydroxy-glucal hydratase" evidence="6">
    <location>
        <begin position="1367"/>
        <end position="1547"/>
    </location>
</feature>
<dbReference type="Pfam" id="PF05592">
    <property type="entry name" value="Bac_rhamnosid"/>
    <property type="match status" value="1"/>
</dbReference>
<dbReference type="RefSeq" id="WP_148598132.1">
    <property type="nucleotide sequence ID" value="NZ_CP042997.1"/>
</dbReference>